<dbReference type="InterPro" id="IPR053204">
    <property type="entry name" value="Oxopyrrolidines_Biosynth-assoc"/>
</dbReference>
<comment type="caution">
    <text evidence="1">The sequence shown here is derived from an EMBL/GenBank/DDBJ whole genome shotgun (WGS) entry which is preliminary data.</text>
</comment>
<proteinExistence type="predicted"/>
<keyword evidence="2" id="KW-1185">Reference proteome</keyword>
<dbReference type="AlphaFoldDB" id="A0AA40ANR2"/>
<dbReference type="PANTHER" id="PTHR38797:SF4">
    <property type="entry name" value="NUCLEAR PORE COMPLEX PROTEIN NUP85"/>
    <property type="match status" value="1"/>
</dbReference>
<dbReference type="Pfam" id="PF12311">
    <property type="entry name" value="DUF3632"/>
    <property type="match status" value="1"/>
</dbReference>
<dbReference type="InterPro" id="IPR022085">
    <property type="entry name" value="OpdG"/>
</dbReference>
<organism evidence="1 2">
    <name type="scientific">Lasiosphaeris hirsuta</name>
    <dbReference type="NCBI Taxonomy" id="260670"/>
    <lineage>
        <taxon>Eukaryota</taxon>
        <taxon>Fungi</taxon>
        <taxon>Dikarya</taxon>
        <taxon>Ascomycota</taxon>
        <taxon>Pezizomycotina</taxon>
        <taxon>Sordariomycetes</taxon>
        <taxon>Sordariomycetidae</taxon>
        <taxon>Sordariales</taxon>
        <taxon>Lasiosphaeriaceae</taxon>
        <taxon>Lasiosphaeris</taxon>
    </lineage>
</organism>
<dbReference type="EMBL" id="JAUKUA010000003">
    <property type="protein sequence ID" value="KAK0719219.1"/>
    <property type="molecule type" value="Genomic_DNA"/>
</dbReference>
<dbReference type="PANTHER" id="PTHR38797">
    <property type="entry name" value="NUCLEAR PORE COMPLEX PROTEIN NUP85-RELATED"/>
    <property type="match status" value="1"/>
</dbReference>
<dbReference type="Proteomes" id="UP001172102">
    <property type="component" value="Unassembled WGS sequence"/>
</dbReference>
<reference evidence="1" key="1">
    <citation type="submission" date="2023-06" db="EMBL/GenBank/DDBJ databases">
        <title>Genome-scale phylogeny and comparative genomics of the fungal order Sordariales.</title>
        <authorList>
            <consortium name="Lawrence Berkeley National Laboratory"/>
            <person name="Hensen N."/>
            <person name="Bonometti L."/>
            <person name="Westerberg I."/>
            <person name="Brannstrom I.O."/>
            <person name="Guillou S."/>
            <person name="Cros-Aarteil S."/>
            <person name="Calhoun S."/>
            <person name="Haridas S."/>
            <person name="Kuo A."/>
            <person name="Mondo S."/>
            <person name="Pangilinan J."/>
            <person name="Riley R."/>
            <person name="Labutti K."/>
            <person name="Andreopoulos B."/>
            <person name="Lipzen A."/>
            <person name="Chen C."/>
            <person name="Yanf M."/>
            <person name="Daum C."/>
            <person name="Ng V."/>
            <person name="Clum A."/>
            <person name="Steindorff A."/>
            <person name="Ohm R."/>
            <person name="Martin F."/>
            <person name="Silar P."/>
            <person name="Natvig D."/>
            <person name="Lalanne C."/>
            <person name="Gautier V."/>
            <person name="Ament-Velasquez S.L."/>
            <person name="Kruys A."/>
            <person name="Hutchinson M.I."/>
            <person name="Powell A.J."/>
            <person name="Barry K."/>
            <person name="Miller A.N."/>
            <person name="Grigoriev I.V."/>
            <person name="Debuchy R."/>
            <person name="Gladieux P."/>
            <person name="Thoren M.H."/>
            <person name="Johannesson H."/>
        </authorList>
    </citation>
    <scope>NUCLEOTIDE SEQUENCE</scope>
    <source>
        <strain evidence="1">SMH4607-1</strain>
    </source>
</reference>
<evidence type="ECO:0000313" key="2">
    <source>
        <dbReference type="Proteomes" id="UP001172102"/>
    </source>
</evidence>
<sequence length="294" mass="33026">MTCIFKDPGSEPPNPFSTILTSLYVPDTPSSALDAIAAQLVQTVADSANPATALWQLWDALFIPIATFRSAHLPSLALLSALRAQAPTLPANVAPNSDAALSLSSHTDESDGKLHWSKLPRFAWQWRDFHDILEANRESRSEEGYFVNFVEFSANFLNETEGKEQVHPINVFYACRNILESKGPEGGGVDEEDEKDKLSTGELWELDLRIVATWVKYGAWTLWEADQHELREEYAATLDWETELWPKKDGLTRERWVLWAERLRGLGAEGVFNEELKSLVNEAIDVIEGLLKEA</sequence>
<evidence type="ECO:0000313" key="1">
    <source>
        <dbReference type="EMBL" id="KAK0719219.1"/>
    </source>
</evidence>
<protein>
    <submittedName>
        <fullName evidence="1">Uncharacterized protein</fullName>
    </submittedName>
</protein>
<name>A0AA40ANR2_9PEZI</name>
<gene>
    <name evidence="1" type="ORF">B0H67DRAFT_572694</name>
</gene>
<accession>A0AA40ANR2</accession>